<dbReference type="EMBL" id="JAAFGS010000005">
    <property type="protein sequence ID" value="NGZ76678.1"/>
    <property type="molecule type" value="Genomic_DNA"/>
</dbReference>
<dbReference type="PANTHER" id="PTHR43420">
    <property type="entry name" value="ACETYLTRANSFERASE"/>
    <property type="match status" value="1"/>
</dbReference>
<dbReference type="InterPro" id="IPR016181">
    <property type="entry name" value="Acyl_CoA_acyltransferase"/>
</dbReference>
<dbReference type="InterPro" id="IPR050680">
    <property type="entry name" value="YpeA/RimI_acetyltransf"/>
</dbReference>
<evidence type="ECO:0000256" key="1">
    <source>
        <dbReference type="ARBA" id="ARBA00022679"/>
    </source>
</evidence>
<proteinExistence type="predicted"/>
<protein>
    <submittedName>
        <fullName evidence="4">GNAT family N-acetyltransferase</fullName>
    </submittedName>
</protein>
<keyword evidence="5" id="KW-1185">Reference proteome</keyword>
<name>A0ABX0F8P3_9BACL</name>
<dbReference type="Gene3D" id="3.40.630.30">
    <property type="match status" value="1"/>
</dbReference>
<evidence type="ECO:0000313" key="5">
    <source>
        <dbReference type="Proteomes" id="UP000800303"/>
    </source>
</evidence>
<gene>
    <name evidence="4" type="ORF">GYN08_15240</name>
</gene>
<accession>A0ABX0F8P3</accession>
<dbReference type="RefSeq" id="WP_166275767.1">
    <property type="nucleotide sequence ID" value="NZ_JAAFGS010000005.1"/>
</dbReference>
<evidence type="ECO:0000313" key="4">
    <source>
        <dbReference type="EMBL" id="NGZ76678.1"/>
    </source>
</evidence>
<keyword evidence="2" id="KW-0012">Acyltransferase</keyword>
<dbReference type="PROSITE" id="PS51186">
    <property type="entry name" value="GNAT"/>
    <property type="match status" value="1"/>
</dbReference>
<dbReference type="InterPro" id="IPR000182">
    <property type="entry name" value="GNAT_dom"/>
</dbReference>
<dbReference type="CDD" id="cd04301">
    <property type="entry name" value="NAT_SF"/>
    <property type="match status" value="1"/>
</dbReference>
<dbReference type="SUPFAM" id="SSF55729">
    <property type="entry name" value="Acyl-CoA N-acyltransferases (Nat)"/>
    <property type="match status" value="1"/>
</dbReference>
<evidence type="ECO:0000259" key="3">
    <source>
        <dbReference type="PROSITE" id="PS51186"/>
    </source>
</evidence>
<dbReference type="Pfam" id="PF00583">
    <property type="entry name" value="Acetyltransf_1"/>
    <property type="match status" value="1"/>
</dbReference>
<feature type="domain" description="N-acetyltransferase" evidence="3">
    <location>
        <begin position="190"/>
        <end position="325"/>
    </location>
</feature>
<sequence length="325" mass="36711">MQPATAAYSIRHFRESDFPALGAFYNQTAEGRRVTFWWVGEPENWPNVYCAFEGDKMIAKGQVDVFSIMPAAADASNKHRIFFNLKTLPERENDAELMNAMYETLKARALEIRNNLPDTHGTLLCFGNYVEEAANTDYFAARPEFSPLKRQYRMCHEFADRRSPNAAEPAEANGSSKADAFPLPQGYTWREFDALNSEQADEYLALDMEIWPVTPIGAERLAEIVSRPAWRMLQICDGDGSPAASLMYWVSDGETGEIEEVLTRAVHRRRGLASALLNRALHEIRNLGCADAELDVEVRNEDALKVYRAAGFEVVTEEHRYGAEL</sequence>
<dbReference type="Proteomes" id="UP000800303">
    <property type="component" value="Unassembled WGS sequence"/>
</dbReference>
<reference evidence="4 5" key="1">
    <citation type="submission" date="2020-01" db="EMBL/GenBank/DDBJ databases">
        <title>Polyphasic characterisation and genomic insights into a novel alkali tolerant bacterium VR-M41.</title>
        <authorList>
            <person name="Vemuluri V.R."/>
        </authorList>
    </citation>
    <scope>NUCLEOTIDE SEQUENCE [LARGE SCALE GENOMIC DNA]</scope>
    <source>
        <strain evidence="4 5">VR-M41</strain>
    </source>
</reference>
<organism evidence="4 5">
    <name type="scientific">Saccharibacillus alkalitolerans</name>
    <dbReference type="NCBI Taxonomy" id="2705290"/>
    <lineage>
        <taxon>Bacteria</taxon>
        <taxon>Bacillati</taxon>
        <taxon>Bacillota</taxon>
        <taxon>Bacilli</taxon>
        <taxon>Bacillales</taxon>
        <taxon>Paenibacillaceae</taxon>
        <taxon>Saccharibacillus</taxon>
    </lineage>
</organism>
<comment type="caution">
    <text evidence="4">The sequence shown here is derived from an EMBL/GenBank/DDBJ whole genome shotgun (WGS) entry which is preliminary data.</text>
</comment>
<evidence type="ECO:0000256" key="2">
    <source>
        <dbReference type="ARBA" id="ARBA00023315"/>
    </source>
</evidence>
<keyword evidence="1" id="KW-0808">Transferase</keyword>